<keyword evidence="2" id="KW-1185">Reference proteome</keyword>
<organism evidence="1 2">
    <name type="scientific">Pseudomonas soli</name>
    <dbReference type="NCBI Taxonomy" id="1306993"/>
    <lineage>
        <taxon>Bacteria</taxon>
        <taxon>Pseudomonadati</taxon>
        <taxon>Pseudomonadota</taxon>
        <taxon>Gammaproteobacteria</taxon>
        <taxon>Pseudomonadales</taxon>
        <taxon>Pseudomonadaceae</taxon>
        <taxon>Pseudomonas</taxon>
    </lineage>
</organism>
<accession>A0ABU7GWK0</accession>
<gene>
    <name evidence="1" type="ORF">V0R55_24685</name>
</gene>
<reference evidence="1 2" key="1">
    <citation type="submission" date="2024-01" db="EMBL/GenBank/DDBJ databases">
        <title>Unpublished Manusciprt.</title>
        <authorList>
            <person name="Duman M."/>
            <person name="Valdes E.G."/>
            <person name="Ajmi N."/>
            <person name="Altun S."/>
            <person name="Saticioglu I.B."/>
        </authorList>
    </citation>
    <scope>NUCLEOTIDE SEQUENCE [LARGE SCALE GENOMIC DNA]</scope>
    <source>
        <strain evidence="1 2">139P</strain>
    </source>
</reference>
<evidence type="ECO:0000313" key="1">
    <source>
        <dbReference type="EMBL" id="MEE1883365.1"/>
    </source>
</evidence>
<sequence>MAKLEHKRLRPALEDWARWCVAGQPVSAGRTMLAKLIDNKGEMLYGSCSGSTEPPESRECRIEARVLAMAAGPAPLCADVLRLEFDAGWWQVCARRGIRHYDPRGIGRFEKALALGISLATYKRRLFEALNEIEECLK</sequence>
<dbReference type="EMBL" id="JAZDQQ010000032">
    <property type="protein sequence ID" value="MEE1883365.1"/>
    <property type="molecule type" value="Genomic_DNA"/>
</dbReference>
<evidence type="ECO:0000313" key="2">
    <source>
        <dbReference type="Proteomes" id="UP001329505"/>
    </source>
</evidence>
<dbReference type="Proteomes" id="UP001329505">
    <property type="component" value="Unassembled WGS sequence"/>
</dbReference>
<protein>
    <recommendedName>
        <fullName evidence="3">Phage antitermination protein Q</fullName>
    </recommendedName>
</protein>
<comment type="caution">
    <text evidence="1">The sequence shown here is derived from an EMBL/GenBank/DDBJ whole genome shotgun (WGS) entry which is preliminary data.</text>
</comment>
<evidence type="ECO:0008006" key="3">
    <source>
        <dbReference type="Google" id="ProtNLM"/>
    </source>
</evidence>
<proteinExistence type="predicted"/>
<name>A0ABU7GWK0_9PSED</name>
<dbReference type="RefSeq" id="WP_330126542.1">
    <property type="nucleotide sequence ID" value="NZ_JAZDQQ010000032.1"/>
</dbReference>